<dbReference type="EMBL" id="QNVT01000001">
    <property type="protein sequence ID" value="REC64266.1"/>
    <property type="molecule type" value="Genomic_DNA"/>
</dbReference>
<dbReference type="RefSeq" id="WP_115968257.1">
    <property type="nucleotide sequence ID" value="NZ_QNVT01000001.1"/>
</dbReference>
<evidence type="ECO:0000313" key="2">
    <source>
        <dbReference type="Proteomes" id="UP000256686"/>
    </source>
</evidence>
<evidence type="ECO:0000313" key="1">
    <source>
        <dbReference type="EMBL" id="REC64266.1"/>
    </source>
</evidence>
<dbReference type="AlphaFoldDB" id="A0A3D9CF62"/>
<proteinExistence type="predicted"/>
<protein>
    <submittedName>
        <fullName evidence="1">Uncharacterized protein</fullName>
    </submittedName>
</protein>
<sequence>MKNKTVEINNLLYKISREDFSGYEIVDYWDADTTAIGLQKENILIYVSTFNFPKTNNYDLIIEDLKTGKILKSETIKTYAEFINGVQVFLK</sequence>
<name>A0A3D9CF62_9FLAO</name>
<keyword evidence="2" id="KW-1185">Reference proteome</keyword>
<gene>
    <name evidence="1" type="ORF">DRF65_01445</name>
</gene>
<comment type="caution">
    <text evidence="1">The sequence shown here is derived from an EMBL/GenBank/DDBJ whole genome shotgun (WGS) entry which is preliminary data.</text>
</comment>
<reference evidence="2" key="1">
    <citation type="submission" date="2018-06" db="EMBL/GenBank/DDBJ databases">
        <authorList>
            <person name="Lum Nde A."/>
            <person name="Hugo C."/>
        </authorList>
    </citation>
    <scope>NUCLEOTIDE SEQUENCE [LARGE SCALE GENOMIC DNA]</scope>
    <source>
        <strain evidence="2">1_F178</strain>
    </source>
</reference>
<dbReference type="Proteomes" id="UP000256686">
    <property type="component" value="Unassembled WGS sequence"/>
</dbReference>
<accession>A0A3D9CF62</accession>
<organism evidence="1 2">
    <name type="scientific">Chryseobacterium pennae</name>
    <dbReference type="NCBI Taxonomy" id="2258962"/>
    <lineage>
        <taxon>Bacteria</taxon>
        <taxon>Pseudomonadati</taxon>
        <taxon>Bacteroidota</taxon>
        <taxon>Flavobacteriia</taxon>
        <taxon>Flavobacteriales</taxon>
        <taxon>Weeksellaceae</taxon>
        <taxon>Chryseobacterium group</taxon>
        <taxon>Chryseobacterium</taxon>
    </lineage>
</organism>